<evidence type="ECO:0000256" key="2">
    <source>
        <dbReference type="ARBA" id="ARBA00022649"/>
    </source>
</evidence>
<dbReference type="AlphaFoldDB" id="E8X4U0"/>
<dbReference type="SUPFAM" id="SSF81301">
    <property type="entry name" value="Nucleotidyltransferase"/>
    <property type="match status" value="1"/>
</dbReference>
<dbReference type="STRING" id="1198114.AciX9_3575"/>
<evidence type="ECO:0000256" key="4">
    <source>
        <dbReference type="ARBA" id="ARBA00022695"/>
    </source>
</evidence>
<keyword evidence="2" id="KW-1277">Toxin-antitoxin system</keyword>
<dbReference type="InterPro" id="IPR002934">
    <property type="entry name" value="Polymerase_NTP_transf_dom"/>
</dbReference>
<dbReference type="OrthoDB" id="9809323at2"/>
<evidence type="ECO:0000313" key="12">
    <source>
        <dbReference type="Proteomes" id="UP000000343"/>
    </source>
</evidence>
<name>E8X4U0_GRATM</name>
<dbReference type="Pfam" id="PF01909">
    <property type="entry name" value="NTP_transf_2"/>
    <property type="match status" value="1"/>
</dbReference>
<dbReference type="GO" id="GO:0005524">
    <property type="term" value="F:ATP binding"/>
    <property type="evidence" value="ECO:0007669"/>
    <property type="project" value="UniProtKB-KW"/>
</dbReference>
<dbReference type="HOGENOM" id="CLU_130257_10_1_0"/>
<evidence type="ECO:0000259" key="10">
    <source>
        <dbReference type="Pfam" id="PF01909"/>
    </source>
</evidence>
<dbReference type="GO" id="GO:0016779">
    <property type="term" value="F:nucleotidyltransferase activity"/>
    <property type="evidence" value="ECO:0007669"/>
    <property type="project" value="UniProtKB-KW"/>
</dbReference>
<comment type="cofactor">
    <cofactor evidence="1">
        <name>Mg(2+)</name>
        <dbReference type="ChEBI" id="CHEBI:18420"/>
    </cofactor>
</comment>
<dbReference type="Gene3D" id="3.30.460.10">
    <property type="entry name" value="Beta Polymerase, domain 2"/>
    <property type="match status" value="1"/>
</dbReference>
<keyword evidence="12" id="KW-1185">Reference proteome</keyword>
<comment type="similarity">
    <text evidence="9">Belongs to the MntA antitoxin family.</text>
</comment>
<keyword evidence="6" id="KW-0547">Nucleotide-binding</keyword>
<evidence type="ECO:0000256" key="7">
    <source>
        <dbReference type="ARBA" id="ARBA00022840"/>
    </source>
</evidence>
<dbReference type="CDD" id="cd05403">
    <property type="entry name" value="NT_KNTase_like"/>
    <property type="match status" value="1"/>
</dbReference>
<evidence type="ECO:0000256" key="3">
    <source>
        <dbReference type="ARBA" id="ARBA00022679"/>
    </source>
</evidence>
<dbReference type="PaxDb" id="1198114-AciX9_3575"/>
<keyword evidence="8" id="KW-0460">Magnesium</keyword>
<organism evidence="12">
    <name type="scientific">Granulicella tundricola (strain ATCC BAA-1859 / DSM 23138 / MP5ACTX9)</name>
    <dbReference type="NCBI Taxonomy" id="1198114"/>
    <lineage>
        <taxon>Bacteria</taxon>
        <taxon>Pseudomonadati</taxon>
        <taxon>Acidobacteriota</taxon>
        <taxon>Terriglobia</taxon>
        <taxon>Terriglobales</taxon>
        <taxon>Acidobacteriaceae</taxon>
        <taxon>Granulicella</taxon>
    </lineage>
</organism>
<evidence type="ECO:0000256" key="6">
    <source>
        <dbReference type="ARBA" id="ARBA00022741"/>
    </source>
</evidence>
<reference evidence="12" key="1">
    <citation type="submission" date="2011-01" db="EMBL/GenBank/DDBJ databases">
        <title>Complete sequence of chromosome of Acidobacterium sp. MP5ACTX9.</title>
        <authorList>
            <consortium name="US DOE Joint Genome Institute"/>
            <person name="Lucas S."/>
            <person name="Copeland A."/>
            <person name="Lapidus A."/>
            <person name="Cheng J.-F."/>
            <person name="Goodwin L."/>
            <person name="Pitluck S."/>
            <person name="Teshima H."/>
            <person name="Detter J.C."/>
            <person name="Han C."/>
            <person name="Tapia R."/>
            <person name="Land M."/>
            <person name="Hauser L."/>
            <person name="Kyrpides N."/>
            <person name="Ivanova N."/>
            <person name="Ovchinnikova G."/>
            <person name="Pagani I."/>
            <person name="Rawat S.R."/>
            <person name="Mannisto M."/>
            <person name="Haggblom M.M."/>
            <person name="Woyke T."/>
        </authorList>
    </citation>
    <scope>NUCLEOTIDE SEQUENCE [LARGE SCALE GENOMIC DNA]</scope>
    <source>
        <strain evidence="12">MP5ACTX9</strain>
    </source>
</reference>
<dbReference type="GO" id="GO:0046872">
    <property type="term" value="F:metal ion binding"/>
    <property type="evidence" value="ECO:0007669"/>
    <property type="project" value="UniProtKB-KW"/>
</dbReference>
<protein>
    <submittedName>
        <fullName evidence="11">DNA polymerase beta domain protein region</fullName>
    </submittedName>
</protein>
<dbReference type="InterPro" id="IPR052038">
    <property type="entry name" value="Type-VII_TA_antitoxin"/>
</dbReference>
<proteinExistence type="inferred from homology"/>
<evidence type="ECO:0000256" key="9">
    <source>
        <dbReference type="ARBA" id="ARBA00038276"/>
    </source>
</evidence>
<feature type="domain" description="Polymerase nucleotidyl transferase" evidence="10">
    <location>
        <begin position="25"/>
        <end position="95"/>
    </location>
</feature>
<keyword evidence="5" id="KW-0479">Metal-binding</keyword>
<evidence type="ECO:0000256" key="8">
    <source>
        <dbReference type="ARBA" id="ARBA00022842"/>
    </source>
</evidence>
<dbReference type="KEGG" id="acm:AciX9_3575"/>
<dbReference type="PANTHER" id="PTHR33571:SF12">
    <property type="entry name" value="BSL3053 PROTEIN"/>
    <property type="match status" value="1"/>
</dbReference>
<keyword evidence="3" id="KW-0808">Transferase</keyword>
<dbReference type="Proteomes" id="UP000000343">
    <property type="component" value="Chromosome"/>
</dbReference>
<dbReference type="EMBL" id="CP002480">
    <property type="protein sequence ID" value="ADW70579.1"/>
    <property type="molecule type" value="Genomic_DNA"/>
</dbReference>
<evidence type="ECO:0000256" key="1">
    <source>
        <dbReference type="ARBA" id="ARBA00001946"/>
    </source>
</evidence>
<evidence type="ECO:0000313" key="11">
    <source>
        <dbReference type="EMBL" id="ADW70579.1"/>
    </source>
</evidence>
<dbReference type="PANTHER" id="PTHR33571">
    <property type="entry name" value="SSL8005 PROTEIN"/>
    <property type="match status" value="1"/>
</dbReference>
<dbReference type="eggNOG" id="COG1669">
    <property type="taxonomic scope" value="Bacteria"/>
</dbReference>
<evidence type="ECO:0000256" key="5">
    <source>
        <dbReference type="ARBA" id="ARBA00022723"/>
    </source>
</evidence>
<dbReference type="InterPro" id="IPR043519">
    <property type="entry name" value="NT_sf"/>
</dbReference>
<sequence length="98" mass="11067">MTKEDILGILRAHEAELKAAGLMHLRLFGSVARDENTAESDVDLLFDSDDSDLHNTLRAYGFEDDLSRILGVRAHLSSLTYMRPEIKHQVLPETIDVF</sequence>
<keyword evidence="7" id="KW-0067">ATP-binding</keyword>
<gene>
    <name evidence="11" type="ordered locus">AciX9_3575</name>
</gene>
<accession>E8X4U0</accession>
<dbReference type="RefSeq" id="WP_013581890.1">
    <property type="nucleotide sequence ID" value="NC_015064.1"/>
</dbReference>
<keyword evidence="4" id="KW-0548">Nucleotidyltransferase</keyword>